<dbReference type="SUPFAM" id="SSF111369">
    <property type="entry name" value="HlyD-like secretion proteins"/>
    <property type="match status" value="1"/>
</dbReference>
<feature type="domain" description="CusB-like beta-barrel" evidence="3">
    <location>
        <begin position="204"/>
        <end position="279"/>
    </location>
</feature>
<keyword evidence="6" id="KW-1185">Reference proteome</keyword>
<name>A0A4Y3TNK0_9PROT</name>
<dbReference type="Gene3D" id="2.40.30.170">
    <property type="match status" value="1"/>
</dbReference>
<dbReference type="EMBL" id="BJMU01000009">
    <property type="protein sequence ID" value="GEB83313.1"/>
    <property type="molecule type" value="Genomic_DNA"/>
</dbReference>
<dbReference type="GO" id="GO:0030313">
    <property type="term" value="C:cell envelope"/>
    <property type="evidence" value="ECO:0007669"/>
    <property type="project" value="TreeGrafter"/>
</dbReference>
<dbReference type="AlphaFoldDB" id="A0A4Y3TNK0"/>
<dbReference type="InterPro" id="IPR051909">
    <property type="entry name" value="MFP_Cation_Efflux"/>
</dbReference>
<dbReference type="PANTHER" id="PTHR30097">
    <property type="entry name" value="CATION EFFLUX SYSTEM PROTEIN CUSB"/>
    <property type="match status" value="1"/>
</dbReference>
<protein>
    <submittedName>
        <fullName evidence="5">RND transporter</fullName>
    </submittedName>
</protein>
<dbReference type="GO" id="GO:0022857">
    <property type="term" value="F:transmembrane transporter activity"/>
    <property type="evidence" value="ECO:0007669"/>
    <property type="project" value="InterPro"/>
</dbReference>
<dbReference type="PANTHER" id="PTHR30097:SF4">
    <property type="entry name" value="SLR6042 PROTEIN"/>
    <property type="match status" value="1"/>
</dbReference>
<dbReference type="Gene3D" id="2.40.50.100">
    <property type="match status" value="1"/>
</dbReference>
<comment type="similarity">
    <text evidence="1">Belongs to the membrane fusion protein (MFP) (TC 8.A.1) family.</text>
</comment>
<evidence type="ECO:0000313" key="5">
    <source>
        <dbReference type="EMBL" id="GEB83313.1"/>
    </source>
</evidence>
<evidence type="ECO:0000256" key="1">
    <source>
        <dbReference type="ARBA" id="ARBA00009477"/>
    </source>
</evidence>
<comment type="caution">
    <text evidence="5">The sequence shown here is derived from an EMBL/GenBank/DDBJ whole genome shotgun (WGS) entry which is preliminary data.</text>
</comment>
<feature type="domain" description="CzcB-like C-terminal circularly permuted SH3-like" evidence="4">
    <location>
        <begin position="288"/>
        <end position="349"/>
    </location>
</feature>
<dbReference type="Gene3D" id="2.40.420.20">
    <property type="match status" value="1"/>
</dbReference>
<evidence type="ECO:0000313" key="6">
    <source>
        <dbReference type="Proteomes" id="UP000317617"/>
    </source>
</evidence>
<dbReference type="InterPro" id="IPR058792">
    <property type="entry name" value="Beta-barrel_RND_2"/>
</dbReference>
<dbReference type="GO" id="GO:0015679">
    <property type="term" value="P:plasma membrane copper ion transport"/>
    <property type="evidence" value="ECO:0007669"/>
    <property type="project" value="TreeGrafter"/>
</dbReference>
<dbReference type="Proteomes" id="UP000317617">
    <property type="component" value="Unassembled WGS sequence"/>
</dbReference>
<gene>
    <name evidence="5" type="ORF">AOR01nite_17900</name>
</gene>
<reference evidence="5 6" key="1">
    <citation type="submission" date="2019-06" db="EMBL/GenBank/DDBJ databases">
        <title>Whole genome shotgun sequence of Acetobacter orleanensis NBRC 13752.</title>
        <authorList>
            <person name="Hosoyama A."/>
            <person name="Uohara A."/>
            <person name="Ohji S."/>
            <person name="Ichikawa N."/>
        </authorList>
    </citation>
    <scope>NUCLEOTIDE SEQUENCE [LARGE SCALE GENOMIC DNA]</scope>
    <source>
        <strain evidence="5 6">NBRC 13752</strain>
    </source>
</reference>
<dbReference type="RefSeq" id="WP_048835953.1">
    <property type="nucleotide sequence ID" value="NZ_BJMU01000009.1"/>
</dbReference>
<keyword evidence="2" id="KW-0813">Transport</keyword>
<accession>A0A4Y3TNK0</accession>
<dbReference type="Pfam" id="PF25975">
    <property type="entry name" value="CzcB_C"/>
    <property type="match status" value="1"/>
</dbReference>
<evidence type="ECO:0000256" key="2">
    <source>
        <dbReference type="ARBA" id="ARBA00022448"/>
    </source>
</evidence>
<evidence type="ECO:0000259" key="3">
    <source>
        <dbReference type="Pfam" id="PF25954"/>
    </source>
</evidence>
<organism evidence="5 6">
    <name type="scientific">Acetobacter orleanensis</name>
    <dbReference type="NCBI Taxonomy" id="104099"/>
    <lineage>
        <taxon>Bacteria</taxon>
        <taxon>Pseudomonadati</taxon>
        <taxon>Pseudomonadota</taxon>
        <taxon>Alphaproteobacteria</taxon>
        <taxon>Acetobacterales</taxon>
        <taxon>Acetobacteraceae</taxon>
        <taxon>Acetobacter</taxon>
    </lineage>
</organism>
<proteinExistence type="inferred from homology"/>
<sequence length="361" mass="37364">MMGEAAQKNAALAIAVATSGTLGKSLNAMGTVMAEAGHVVSIHPAGSGKVLSVAVVPGQHVRKGETLLTYQNHSLHLVRLEMTRARAGLMTAQAASQNAASAYRRGRELEGTTVPAGETKRRQAAFQAAKDDVVARQADVDTLKHQLEEEYNSVTESDKAQTSPLDETSAIIAPATAEVQAVSVGVADDISPTTELLRLTDMSSVWIASDILPQDAAQVVKGGDQTTELASDTGATQLVSKVTSVSDLADPATGLVRVISQAPNSNGSLRPGMFLTTHLPMREKTTGIIVPESAVTEINGVSTVFVPIGPNQFRPRDVHVGAASMGQLAITAGLSAGEKVVTHGAFALKAVMLTSDTDGGG</sequence>
<dbReference type="InterPro" id="IPR058649">
    <property type="entry name" value="CzcB_C"/>
</dbReference>
<dbReference type="Pfam" id="PF25954">
    <property type="entry name" value="Beta-barrel_RND_2"/>
    <property type="match status" value="1"/>
</dbReference>
<evidence type="ECO:0000259" key="4">
    <source>
        <dbReference type="Pfam" id="PF25975"/>
    </source>
</evidence>
<dbReference type="NCBIfam" id="TIGR01730">
    <property type="entry name" value="RND_mfp"/>
    <property type="match status" value="1"/>
</dbReference>
<dbReference type="GO" id="GO:0060003">
    <property type="term" value="P:copper ion export"/>
    <property type="evidence" value="ECO:0007669"/>
    <property type="project" value="TreeGrafter"/>
</dbReference>
<dbReference type="STRING" id="104099.AD949_08315"/>
<dbReference type="Gene3D" id="1.10.287.470">
    <property type="entry name" value="Helix hairpin bin"/>
    <property type="match status" value="1"/>
</dbReference>
<dbReference type="OrthoDB" id="9806939at2"/>
<dbReference type="InterPro" id="IPR006143">
    <property type="entry name" value="RND_pump_MFP"/>
</dbReference>
<dbReference type="GO" id="GO:0016020">
    <property type="term" value="C:membrane"/>
    <property type="evidence" value="ECO:0007669"/>
    <property type="project" value="InterPro"/>
</dbReference>